<protein>
    <recommendedName>
        <fullName evidence="3">PKS/mFAS DH domain-containing protein</fullName>
    </recommendedName>
</protein>
<dbReference type="AlphaFoldDB" id="A0A4Q0YLL9"/>
<dbReference type="OrthoDB" id="9778690at2"/>
<feature type="compositionally biased region" description="Low complexity" evidence="2">
    <location>
        <begin position="267"/>
        <end position="278"/>
    </location>
</feature>
<feature type="region of interest" description="N-terminal hotdog fold" evidence="1">
    <location>
        <begin position="1"/>
        <end position="33"/>
    </location>
</feature>
<dbReference type="InterPro" id="IPR049900">
    <property type="entry name" value="PKS_mFAS_DH"/>
</dbReference>
<organism evidence="4 5">
    <name type="scientific">Veronia nyctiphanis</name>
    <dbReference type="NCBI Taxonomy" id="1278244"/>
    <lineage>
        <taxon>Bacteria</taxon>
        <taxon>Pseudomonadati</taxon>
        <taxon>Pseudomonadota</taxon>
        <taxon>Gammaproteobacteria</taxon>
        <taxon>Vibrionales</taxon>
        <taxon>Vibrionaceae</taxon>
        <taxon>Veronia</taxon>
    </lineage>
</organism>
<evidence type="ECO:0000256" key="1">
    <source>
        <dbReference type="PROSITE-ProRule" id="PRU01363"/>
    </source>
</evidence>
<reference evidence="4 5" key="1">
    <citation type="submission" date="2017-10" db="EMBL/GenBank/DDBJ databases">
        <title>Nyctiphanis sp. nov., isolated from the stomach of the euphausiid Nyctiphanes simplex (Hansen, 1911) in the Gulf of California.</title>
        <authorList>
            <person name="Gomez-Gil B."/>
            <person name="Aguilar-Mendez M."/>
            <person name="Lopez-Cortes A."/>
            <person name="Gomez-Gutierrez J."/>
            <person name="Roque A."/>
            <person name="Lang E."/>
            <person name="Gonzalez-Castillo A."/>
        </authorList>
    </citation>
    <scope>NUCLEOTIDE SEQUENCE [LARGE SCALE GENOMIC DNA]</scope>
    <source>
        <strain evidence="4 5">CAIM 600</strain>
    </source>
</reference>
<gene>
    <name evidence="4" type="ORF">CS022_20350</name>
</gene>
<dbReference type="PROSITE" id="PS52019">
    <property type="entry name" value="PKS_MFAS_DH"/>
    <property type="match status" value="1"/>
</dbReference>
<dbReference type="RefSeq" id="WP_145964530.1">
    <property type="nucleotide sequence ID" value="NZ_PEIB01000034.1"/>
</dbReference>
<evidence type="ECO:0000259" key="3">
    <source>
        <dbReference type="PROSITE" id="PS52019"/>
    </source>
</evidence>
<dbReference type="Proteomes" id="UP000290287">
    <property type="component" value="Unassembled WGS sequence"/>
</dbReference>
<feature type="domain" description="PKS/mFAS DH" evidence="3">
    <location>
        <begin position="1"/>
        <end position="206"/>
    </location>
</feature>
<evidence type="ECO:0000313" key="5">
    <source>
        <dbReference type="Proteomes" id="UP000290287"/>
    </source>
</evidence>
<proteinExistence type="predicted"/>
<name>A0A4Q0YLL9_9GAMM</name>
<evidence type="ECO:0000256" key="2">
    <source>
        <dbReference type="SAM" id="MobiDB-lite"/>
    </source>
</evidence>
<dbReference type="Gene3D" id="3.10.129.110">
    <property type="entry name" value="Polyketide synthase dehydratase"/>
    <property type="match status" value="1"/>
</dbReference>
<accession>A0A4Q0YLL9</accession>
<comment type="caution">
    <text evidence="1">Lacks conserved residue(s) required for the propagation of feature annotation.</text>
</comment>
<dbReference type="InterPro" id="IPR042104">
    <property type="entry name" value="PKS_dehydratase_sf"/>
</dbReference>
<feature type="compositionally biased region" description="Polar residues" evidence="2">
    <location>
        <begin position="223"/>
        <end position="235"/>
    </location>
</feature>
<keyword evidence="5" id="KW-1185">Reference proteome</keyword>
<feature type="region of interest" description="Disordered" evidence="2">
    <location>
        <begin position="1"/>
        <end position="23"/>
    </location>
</feature>
<comment type="caution">
    <text evidence="4">The sequence shown here is derived from an EMBL/GenBank/DDBJ whole genome shotgun (WGS) entry which is preliminary data.</text>
</comment>
<dbReference type="InterPro" id="IPR049551">
    <property type="entry name" value="PKS_DH_C"/>
</dbReference>
<dbReference type="EMBL" id="PEIB01000034">
    <property type="protein sequence ID" value="RXJ71692.1"/>
    <property type="molecule type" value="Genomic_DNA"/>
</dbReference>
<dbReference type="Pfam" id="PF14765">
    <property type="entry name" value="PS-DH"/>
    <property type="match status" value="1"/>
</dbReference>
<feature type="region of interest" description="C-terminal hotdog fold" evidence="1">
    <location>
        <begin position="56"/>
        <end position="206"/>
    </location>
</feature>
<sequence length="292" mass="32171">CPGSFVSDQRSHNPTPNGPQNADGVTQIHAQARLLATREATTPPPMDMQELHTRFKQHASKEECYGLLSQLKFGYGECFQAIDGVSYGEGEALAKLVLPKRLEAGFDYYFLHPSLMDGATQSVISVVRNERTQGEELMPYVPFVASEIDIYSTLSPVCYAHLRLIRGPRDMDSMKKVDLTLLDEAGRVLVDMRGYTFKAFSFEEIAAAMSQQAVSQQTGSQQAHSQRSVTQSREPQSAVALHPQAISPASDAPIDRTKPEGTGTLEAQPSALQQALPATDTQQNVFFFSEWE</sequence>
<evidence type="ECO:0000313" key="4">
    <source>
        <dbReference type="EMBL" id="RXJ71692.1"/>
    </source>
</evidence>
<feature type="non-terminal residue" evidence="4">
    <location>
        <position position="1"/>
    </location>
</feature>
<feature type="region of interest" description="Disordered" evidence="2">
    <location>
        <begin position="216"/>
        <end position="278"/>
    </location>
</feature>